<proteinExistence type="predicted"/>
<reference evidence="7 9" key="1">
    <citation type="submission" date="2019-07" db="EMBL/GenBank/DDBJ databases">
        <title>Whole genome shotgun sequence of Cellulomonas hominis NBRC 16055.</title>
        <authorList>
            <person name="Hosoyama A."/>
            <person name="Uohara A."/>
            <person name="Ohji S."/>
            <person name="Ichikawa N."/>
        </authorList>
    </citation>
    <scope>NUCLEOTIDE SEQUENCE [LARGE SCALE GENOMIC DNA]</scope>
    <source>
        <strain evidence="7 9">NBRC 16055</strain>
    </source>
</reference>
<evidence type="ECO:0000313" key="8">
    <source>
        <dbReference type="EMBL" id="MBB5471662.1"/>
    </source>
</evidence>
<keyword evidence="3 5" id="KW-1133">Transmembrane helix</keyword>
<evidence type="ECO:0000256" key="2">
    <source>
        <dbReference type="ARBA" id="ARBA00022692"/>
    </source>
</evidence>
<dbReference type="Pfam" id="PF02656">
    <property type="entry name" value="DUF202"/>
    <property type="match status" value="1"/>
</dbReference>
<evidence type="ECO:0000259" key="6">
    <source>
        <dbReference type="Pfam" id="PF02656"/>
    </source>
</evidence>
<accession>A0A511FJ07</accession>
<protein>
    <submittedName>
        <fullName evidence="8">Uncharacterized membrane protein YidH (DUF202 family)</fullName>
    </submittedName>
</protein>
<keyword evidence="9" id="KW-1185">Reference proteome</keyword>
<dbReference type="Proteomes" id="UP000564629">
    <property type="component" value="Unassembled WGS sequence"/>
</dbReference>
<feature type="domain" description="DUF202" evidence="6">
    <location>
        <begin position="9"/>
        <end position="68"/>
    </location>
</feature>
<dbReference type="RefSeq" id="WP_146839259.1">
    <property type="nucleotide sequence ID" value="NZ_BJVQ01000049.1"/>
</dbReference>
<evidence type="ECO:0000256" key="4">
    <source>
        <dbReference type="ARBA" id="ARBA00023136"/>
    </source>
</evidence>
<sequence length="111" mass="10710">MNAPPPPPGVQPERTALAWQRTALAVAVGSLAAGRLLEPRVGSGVWVAAAAGVLGGLALGVLGGRRARAWAAAIADEDRTPPAEGPGGGLLAGLALGVLVLGVAAAVLVLG</sequence>
<dbReference type="AlphaFoldDB" id="A0A511FJ07"/>
<dbReference type="InterPro" id="IPR003807">
    <property type="entry name" value="DUF202"/>
</dbReference>
<evidence type="ECO:0000256" key="5">
    <source>
        <dbReference type="SAM" id="Phobius"/>
    </source>
</evidence>
<evidence type="ECO:0000256" key="3">
    <source>
        <dbReference type="ARBA" id="ARBA00022989"/>
    </source>
</evidence>
<gene>
    <name evidence="7" type="ORF">CHO01_29340</name>
    <name evidence="8" type="ORF">HNR08_000398</name>
</gene>
<evidence type="ECO:0000256" key="1">
    <source>
        <dbReference type="ARBA" id="ARBA00004127"/>
    </source>
</evidence>
<feature type="transmembrane region" description="Helical" evidence="5">
    <location>
        <begin position="44"/>
        <end position="62"/>
    </location>
</feature>
<organism evidence="7 9">
    <name type="scientific">Cellulomonas hominis</name>
    <dbReference type="NCBI Taxonomy" id="156981"/>
    <lineage>
        <taxon>Bacteria</taxon>
        <taxon>Bacillati</taxon>
        <taxon>Actinomycetota</taxon>
        <taxon>Actinomycetes</taxon>
        <taxon>Micrococcales</taxon>
        <taxon>Cellulomonadaceae</taxon>
        <taxon>Cellulomonas</taxon>
    </lineage>
</organism>
<evidence type="ECO:0000313" key="9">
    <source>
        <dbReference type="Proteomes" id="UP000321723"/>
    </source>
</evidence>
<evidence type="ECO:0000313" key="10">
    <source>
        <dbReference type="Proteomes" id="UP000564629"/>
    </source>
</evidence>
<dbReference type="EMBL" id="JACHDN010000001">
    <property type="protein sequence ID" value="MBB5471662.1"/>
    <property type="molecule type" value="Genomic_DNA"/>
</dbReference>
<comment type="caution">
    <text evidence="7">The sequence shown here is derived from an EMBL/GenBank/DDBJ whole genome shotgun (WGS) entry which is preliminary data.</text>
</comment>
<dbReference type="Proteomes" id="UP000321723">
    <property type="component" value="Unassembled WGS sequence"/>
</dbReference>
<feature type="transmembrane region" description="Helical" evidence="5">
    <location>
        <begin position="90"/>
        <end position="110"/>
    </location>
</feature>
<dbReference type="GO" id="GO:0012505">
    <property type="term" value="C:endomembrane system"/>
    <property type="evidence" value="ECO:0007669"/>
    <property type="project" value="UniProtKB-SubCell"/>
</dbReference>
<keyword evidence="4 5" id="KW-0472">Membrane</keyword>
<reference evidence="8 10" key="2">
    <citation type="submission" date="2020-08" db="EMBL/GenBank/DDBJ databases">
        <title>Sequencing the genomes of 1000 actinobacteria strains.</title>
        <authorList>
            <person name="Klenk H.-P."/>
        </authorList>
    </citation>
    <scope>NUCLEOTIDE SEQUENCE [LARGE SCALE GENOMIC DNA]</scope>
    <source>
        <strain evidence="8 10">DSM 9581</strain>
    </source>
</reference>
<evidence type="ECO:0000313" key="7">
    <source>
        <dbReference type="EMBL" id="GEL47818.1"/>
    </source>
</evidence>
<comment type="subcellular location">
    <subcellularLocation>
        <location evidence="1">Endomembrane system</location>
        <topology evidence="1">Multi-pass membrane protein</topology>
    </subcellularLocation>
</comment>
<dbReference type="EMBL" id="BJVQ01000049">
    <property type="protein sequence ID" value="GEL47818.1"/>
    <property type="molecule type" value="Genomic_DNA"/>
</dbReference>
<name>A0A511FJ07_9CELL</name>
<keyword evidence="2 5" id="KW-0812">Transmembrane</keyword>